<keyword evidence="3" id="KW-1185">Reference proteome</keyword>
<keyword evidence="1" id="KW-1133">Transmembrane helix</keyword>
<dbReference type="Proteomes" id="UP000001219">
    <property type="component" value="Chromosome"/>
</dbReference>
<evidence type="ECO:0000313" key="3">
    <source>
        <dbReference type="Proteomes" id="UP000001219"/>
    </source>
</evidence>
<feature type="transmembrane region" description="Helical" evidence="1">
    <location>
        <begin position="27"/>
        <end position="50"/>
    </location>
</feature>
<feature type="transmembrane region" description="Helical" evidence="1">
    <location>
        <begin position="56"/>
        <end position="76"/>
    </location>
</feature>
<evidence type="ECO:0000313" key="2">
    <source>
        <dbReference type="EMBL" id="ACY22200.1"/>
    </source>
</evidence>
<dbReference type="HOGENOM" id="CLU_2450447_0_0_11"/>
<dbReference type="eggNOG" id="ENOG5031W39">
    <property type="taxonomic scope" value="Bacteria"/>
</dbReference>
<protein>
    <submittedName>
        <fullName evidence="2">Uncharacterized protein</fullName>
    </submittedName>
</protein>
<proteinExistence type="predicted"/>
<keyword evidence="1" id="KW-0472">Membrane</keyword>
<dbReference type="AlphaFoldDB" id="D0LAQ7"/>
<evidence type="ECO:0000256" key="1">
    <source>
        <dbReference type="SAM" id="Phobius"/>
    </source>
</evidence>
<organism evidence="2 3">
    <name type="scientific">Gordonia bronchialis (strain ATCC 25592 / DSM 43247 / BCRC 13721 / JCM 3198 / KCTC 3076 / NBRC 16047 / NCTC 10667)</name>
    <name type="common">Rhodococcus bronchialis</name>
    <dbReference type="NCBI Taxonomy" id="526226"/>
    <lineage>
        <taxon>Bacteria</taxon>
        <taxon>Bacillati</taxon>
        <taxon>Actinomycetota</taxon>
        <taxon>Actinomycetes</taxon>
        <taxon>Mycobacteriales</taxon>
        <taxon>Gordoniaceae</taxon>
        <taxon>Gordonia</taxon>
    </lineage>
</organism>
<reference evidence="2 3" key="2">
    <citation type="journal article" date="2010" name="Stand. Genomic Sci.">
        <title>Complete genome sequence of Gordonia bronchialis type strain (3410).</title>
        <authorList>
            <person name="Ivanova N."/>
            <person name="Sikorski J."/>
            <person name="Jando M."/>
            <person name="Lapidus A."/>
            <person name="Nolan M."/>
            <person name="Lucas S."/>
            <person name="Del Rio T.G."/>
            <person name="Tice H."/>
            <person name="Copeland A."/>
            <person name="Cheng J.F."/>
            <person name="Chen F."/>
            <person name="Bruce D."/>
            <person name="Goodwin L."/>
            <person name="Pitluck S."/>
            <person name="Mavromatis K."/>
            <person name="Ovchinnikova G."/>
            <person name="Pati A."/>
            <person name="Chen A."/>
            <person name="Palaniappan K."/>
            <person name="Land M."/>
            <person name="Hauser L."/>
            <person name="Chang Y.J."/>
            <person name="Jeffries C.D."/>
            <person name="Chain P."/>
            <person name="Saunders E."/>
            <person name="Han C."/>
            <person name="Detter J.C."/>
            <person name="Brettin T."/>
            <person name="Rohde M."/>
            <person name="Goker M."/>
            <person name="Bristow J."/>
            <person name="Eisen J.A."/>
            <person name="Markowitz V."/>
            <person name="Hugenholtz P."/>
            <person name="Klenk H.P."/>
            <person name="Kyrpides N.C."/>
        </authorList>
    </citation>
    <scope>NUCLEOTIDE SEQUENCE [LARGE SCALE GENOMIC DNA]</scope>
    <source>
        <strain evidence="3">ATCC 25592 / DSM 43247 / BCRC 13721 / JCM 3198 / KCTC 3076 / NBRC 16047 / NCTC 10667</strain>
    </source>
</reference>
<dbReference type="EMBL" id="CP001802">
    <property type="protein sequence ID" value="ACY22200.1"/>
    <property type="molecule type" value="Genomic_DNA"/>
</dbReference>
<dbReference type="KEGG" id="gbr:Gbro_2992"/>
<sequence length="92" mass="9627">MTTLIEIVHGPTHHTERTSRTVDVAGVAWPVYKLYAVIGGLLAGLGALLITGSGQITMWVTAVAVLTVWWGGRMLAPALRATSPGTPPSLHG</sequence>
<name>D0LAQ7_GORB4</name>
<reference evidence="3" key="1">
    <citation type="submission" date="2009-10" db="EMBL/GenBank/DDBJ databases">
        <title>The complete chromosome of Gordonia bronchialis DSM 43247.</title>
        <authorList>
            <consortium name="US DOE Joint Genome Institute (JGI-PGF)"/>
            <person name="Lucas S."/>
            <person name="Copeland A."/>
            <person name="Lapidus A."/>
            <person name="Glavina del Rio T."/>
            <person name="Dalin E."/>
            <person name="Tice H."/>
            <person name="Bruce D."/>
            <person name="Goodwin L."/>
            <person name="Pitluck S."/>
            <person name="Kyrpides N."/>
            <person name="Mavromatis K."/>
            <person name="Ivanova N."/>
            <person name="Ovchinnikova G."/>
            <person name="Saunders E."/>
            <person name="Brettin T."/>
            <person name="Detter J.C."/>
            <person name="Han C."/>
            <person name="Larimer F."/>
            <person name="Land M."/>
            <person name="Hauser L."/>
            <person name="Markowitz V."/>
            <person name="Cheng J.-F."/>
            <person name="Hugenholtz P."/>
            <person name="Woyke T."/>
            <person name="Wu D."/>
            <person name="Jando M."/>
            <person name="Schneider S."/>
            <person name="Goeker M."/>
            <person name="Klenk H.-P."/>
            <person name="Eisen J.A."/>
        </authorList>
    </citation>
    <scope>NUCLEOTIDE SEQUENCE [LARGE SCALE GENOMIC DNA]</scope>
    <source>
        <strain evidence="3">ATCC 25592 / DSM 43247 / BCRC 13721 / JCM 3198 / KCTC 3076 / NBRC 16047 / NCTC 10667</strain>
    </source>
</reference>
<dbReference type="RefSeq" id="WP_012834716.1">
    <property type="nucleotide sequence ID" value="NC_013441.1"/>
</dbReference>
<keyword evidence="1" id="KW-0812">Transmembrane</keyword>
<accession>D0LAQ7</accession>
<gene>
    <name evidence="2" type="ordered locus">Gbro_2992</name>
</gene>